<evidence type="ECO:0000313" key="5">
    <source>
        <dbReference type="Proteomes" id="UP000324241"/>
    </source>
</evidence>
<dbReference type="SUPFAM" id="SSF51445">
    <property type="entry name" value="(Trans)glycosidases"/>
    <property type="match status" value="1"/>
</dbReference>
<dbReference type="PANTHER" id="PTHR34154">
    <property type="entry name" value="ALKALI-SENSITIVE LINKAGE PROTEIN 1"/>
    <property type="match status" value="1"/>
</dbReference>
<sequence length="780" mass="85458">MNNQQFRRLVLDNPSKPARDVPRDASNTPTATSVGSRRHSSISMTPRSVTHVDFARQLAEHRETDQPPAKKFKSSAAPKGTKLPAGYEDRAARLRTTATATATDATDSDLQKRVQALEEMVKLGQIDQTTFEKLRRELGVGGDVGSTHMVKGLDWELLRRVRAGEDVSKNPAPPAASSNKEEEWNKGEEEVDIDKELERVLEGKGQTGLSLPSAPKEMKKEKKKGSMAPPRPARMSRDELLQQLRESRRATTTEEAQPESVLGARFKKLGETPKVEKKRWVEQDTSGRRKEILQITDAQGKTKRKMRWLDAPKDSSNVATAVPGLLVPNKDAQPLGMEIPVEIAAKAKAAEKQDEEEEDIFAGVGADYNPLGDLGEEDEEGSSDSDKDIPGAAISTTTAPQGTAVRPRNYFSTSTSDEPTEHIERSNPLATDPTLRAALKRAAALRPSEGGVEGTEEGEVDSETLLRRKRFLEEAQRREALDVMDMDLGFGSSRIEDEEDEEGITYEGRGGLKRKRGPKKRKGNKDSVSDTVHLRRRELTKREGSPKRGAAYNDASTVHSLHENGKIGWAYDWNMYSNGNLPEGVEFVPMLWGSKMFGGWSTAVQTALASGSSYIMGFNEPDMGSQAAMSPGEAAKAYNQYITPLSGHAKLVTPSVTNGGGDGVGLSWMRSFLDQCSECGLSVLAVHWYGQSADEFKKFVTEAMDLARQYNLKSTWVTEFALSQDISAGTASEASAEFLNEALPWLEGQDGVGRYAYFMCADGYLLNQGGLSISGKAYVS</sequence>
<evidence type="ECO:0000259" key="2">
    <source>
        <dbReference type="Pfam" id="PF07808"/>
    </source>
</evidence>
<dbReference type="InterPro" id="IPR012916">
    <property type="entry name" value="RED_N"/>
</dbReference>
<dbReference type="RefSeq" id="XP_033423773.1">
    <property type="nucleotide sequence ID" value="XM_033573221.1"/>
</dbReference>
<dbReference type="Pfam" id="PF07808">
    <property type="entry name" value="RED_N"/>
    <property type="match status" value="1"/>
</dbReference>
<dbReference type="FunFam" id="3.20.20.80:FF:000271">
    <property type="entry name" value="Alkali-sensitive linkage protein 1"/>
    <property type="match status" value="1"/>
</dbReference>
<feature type="region of interest" description="Disordered" evidence="1">
    <location>
        <begin position="1"/>
        <end position="89"/>
    </location>
</feature>
<feature type="region of interest" description="Disordered" evidence="1">
    <location>
        <begin position="365"/>
        <end position="433"/>
    </location>
</feature>
<gene>
    <name evidence="4" type="ORF">ATNIH1004_008616</name>
</gene>
<accession>A0A5M9MBI3</accession>
<reference evidence="4 5" key="1">
    <citation type="submission" date="2019-08" db="EMBL/GenBank/DDBJ databases">
        <title>The genome sequence of a newly discovered highly antifungal drug resistant Aspergillus species, Aspergillus tanneri NIH 1004.</title>
        <authorList>
            <person name="Mounaud S."/>
            <person name="Singh I."/>
            <person name="Joardar V."/>
            <person name="Pakala S."/>
            <person name="Pakala S."/>
            <person name="Venepally P."/>
            <person name="Chung J.K."/>
            <person name="Losada L."/>
            <person name="Nierman W.C."/>
        </authorList>
    </citation>
    <scope>NUCLEOTIDE SEQUENCE [LARGE SCALE GENOMIC DNA]</scope>
    <source>
        <strain evidence="4 5">NIH1004</strain>
    </source>
</reference>
<feature type="region of interest" description="Disordered" evidence="1">
    <location>
        <begin position="166"/>
        <end position="312"/>
    </location>
</feature>
<protein>
    <recommendedName>
        <fullName evidence="6">Asl1-like glycosyl hydrolase catalytic domain-containing protein</fullName>
    </recommendedName>
</protein>
<feature type="region of interest" description="Disordered" evidence="1">
    <location>
        <begin position="497"/>
        <end position="530"/>
    </location>
</feature>
<dbReference type="Gene3D" id="3.20.20.80">
    <property type="entry name" value="Glycosidases"/>
    <property type="match status" value="1"/>
</dbReference>
<feature type="domain" description="Asl1-like glycosyl hydrolase catalytic" evidence="3">
    <location>
        <begin position="549"/>
        <end position="778"/>
    </location>
</feature>
<feature type="compositionally biased region" description="Basic and acidic residues" evidence="1">
    <location>
        <begin position="179"/>
        <end position="202"/>
    </location>
</feature>
<dbReference type="PANTHER" id="PTHR34154:SF10">
    <property type="entry name" value="ASL1-LIKE GLYCOSYL HYDROLASE CATALYTIC DOMAIN-CONTAINING PROTEIN"/>
    <property type="match status" value="1"/>
</dbReference>
<dbReference type="GeneID" id="54331318"/>
<organism evidence="4 5">
    <name type="scientific">Aspergillus tanneri</name>
    <dbReference type="NCBI Taxonomy" id="1220188"/>
    <lineage>
        <taxon>Eukaryota</taxon>
        <taxon>Fungi</taxon>
        <taxon>Dikarya</taxon>
        <taxon>Ascomycota</taxon>
        <taxon>Pezizomycotina</taxon>
        <taxon>Eurotiomycetes</taxon>
        <taxon>Eurotiomycetidae</taxon>
        <taxon>Eurotiales</taxon>
        <taxon>Aspergillaceae</taxon>
        <taxon>Aspergillus</taxon>
        <taxon>Aspergillus subgen. Circumdati</taxon>
    </lineage>
</organism>
<feature type="compositionally biased region" description="Basic residues" evidence="1">
    <location>
        <begin position="511"/>
        <end position="523"/>
    </location>
</feature>
<feature type="compositionally biased region" description="Polar residues" evidence="1">
    <location>
        <begin position="25"/>
        <end position="48"/>
    </location>
</feature>
<dbReference type="InterPro" id="IPR017853">
    <property type="entry name" value="GH"/>
</dbReference>
<feature type="compositionally biased region" description="Basic and acidic residues" evidence="1">
    <location>
        <begin position="235"/>
        <end position="252"/>
    </location>
</feature>
<feature type="domain" description="RED-like N-terminal" evidence="2">
    <location>
        <begin position="73"/>
        <end position="173"/>
    </location>
</feature>
<proteinExistence type="predicted"/>
<evidence type="ECO:0000256" key="1">
    <source>
        <dbReference type="SAM" id="MobiDB-lite"/>
    </source>
</evidence>
<dbReference type="EMBL" id="QUQM01000006">
    <property type="protein sequence ID" value="KAA8644412.1"/>
    <property type="molecule type" value="Genomic_DNA"/>
</dbReference>
<dbReference type="Pfam" id="PF11790">
    <property type="entry name" value="Glyco_hydro_cc"/>
    <property type="match status" value="1"/>
</dbReference>
<evidence type="ECO:0000313" key="4">
    <source>
        <dbReference type="EMBL" id="KAA8644412.1"/>
    </source>
</evidence>
<evidence type="ECO:0000259" key="3">
    <source>
        <dbReference type="Pfam" id="PF11790"/>
    </source>
</evidence>
<dbReference type="InterPro" id="IPR053183">
    <property type="entry name" value="ASL1"/>
</dbReference>
<feature type="compositionally biased region" description="Basic and acidic residues" evidence="1">
    <location>
        <begin position="268"/>
        <end position="292"/>
    </location>
</feature>
<dbReference type="GO" id="GO:0071966">
    <property type="term" value="P:fungal-type cell wall polysaccharide metabolic process"/>
    <property type="evidence" value="ECO:0007669"/>
    <property type="project" value="TreeGrafter"/>
</dbReference>
<comment type="caution">
    <text evidence="4">The sequence shown here is derived from an EMBL/GenBank/DDBJ whole genome shotgun (WGS) entry which is preliminary data.</text>
</comment>
<evidence type="ECO:0008006" key="6">
    <source>
        <dbReference type="Google" id="ProtNLM"/>
    </source>
</evidence>
<name>A0A5M9MBI3_9EURO</name>
<dbReference type="OrthoDB" id="43654at2759"/>
<feature type="compositionally biased region" description="Acidic residues" evidence="1">
    <location>
        <begin position="374"/>
        <end position="383"/>
    </location>
</feature>
<dbReference type="Proteomes" id="UP000324241">
    <property type="component" value="Unassembled WGS sequence"/>
</dbReference>
<dbReference type="VEuPathDB" id="FungiDB:EYZ11_002795"/>
<dbReference type="GO" id="GO:0009277">
    <property type="term" value="C:fungal-type cell wall"/>
    <property type="evidence" value="ECO:0007669"/>
    <property type="project" value="TreeGrafter"/>
</dbReference>
<dbReference type="InterPro" id="IPR024655">
    <property type="entry name" value="Asl1_glyco_hydro_catalytic"/>
</dbReference>
<dbReference type="AlphaFoldDB" id="A0A5M9MBI3"/>